<dbReference type="EMBL" id="BSNL01000001">
    <property type="protein sequence ID" value="GLQ28502.1"/>
    <property type="molecule type" value="Genomic_DNA"/>
</dbReference>
<evidence type="ECO:0000256" key="1">
    <source>
        <dbReference type="SAM" id="MobiDB-lite"/>
    </source>
</evidence>
<comment type="caution">
    <text evidence="2">The sequence shown here is derived from an EMBL/GenBank/DDBJ whole genome shotgun (WGS) entry which is preliminary data.</text>
</comment>
<gene>
    <name evidence="2" type="primary">fliH1</name>
    <name evidence="2" type="ORF">GCM10007927_33050</name>
</gene>
<dbReference type="RefSeq" id="WP_284374956.1">
    <property type="nucleotide sequence ID" value="NZ_BSNL01000001.1"/>
</dbReference>
<evidence type="ECO:0000313" key="2">
    <source>
        <dbReference type="EMBL" id="GLQ28502.1"/>
    </source>
</evidence>
<feature type="region of interest" description="Disordered" evidence="1">
    <location>
        <begin position="8"/>
        <end position="27"/>
    </location>
</feature>
<protein>
    <submittedName>
        <fullName evidence="2">Flagellar biosynthesis protein</fullName>
    </submittedName>
</protein>
<sequence length="199" mass="21795">MSVSHLYESFSGRAASPTQQAEQAEDEFEDVKLNAFESGYQAGWEDALKAQGDAENKLTEEFLQNLQDLSFTYHEALSKLSVGMKPLMSAIVTKLLPQVAAQSLGPQIIEQFETLIKDQSDTLVEVAVAPDKQPVIEALLKEQETVPFTVVAEPALSAGQVYLRAGQTEREINLDAVLEGITSGLVAFFHTVEQENKHG</sequence>
<accession>A0ABQ5VMY8</accession>
<name>A0ABQ5VMY8_9RHOB</name>
<reference evidence="2" key="2">
    <citation type="submission" date="2023-01" db="EMBL/GenBank/DDBJ databases">
        <title>Draft genome sequence of Sulfitobacter pacificus strain NBRC 109915.</title>
        <authorList>
            <person name="Sun Q."/>
            <person name="Mori K."/>
        </authorList>
    </citation>
    <scope>NUCLEOTIDE SEQUENCE</scope>
    <source>
        <strain evidence="2">NBRC 109915</strain>
    </source>
</reference>
<keyword evidence="2" id="KW-0966">Cell projection</keyword>
<organism evidence="2 3">
    <name type="scientific">Sulfitobacter pacificus</name>
    <dbReference type="NCBI Taxonomy" id="1499314"/>
    <lineage>
        <taxon>Bacteria</taxon>
        <taxon>Pseudomonadati</taxon>
        <taxon>Pseudomonadota</taxon>
        <taxon>Alphaproteobacteria</taxon>
        <taxon>Rhodobacterales</taxon>
        <taxon>Roseobacteraceae</taxon>
        <taxon>Sulfitobacter</taxon>
    </lineage>
</organism>
<keyword evidence="3" id="KW-1185">Reference proteome</keyword>
<evidence type="ECO:0000313" key="3">
    <source>
        <dbReference type="Proteomes" id="UP001161388"/>
    </source>
</evidence>
<keyword evidence="2" id="KW-0282">Flagellum</keyword>
<keyword evidence="2" id="KW-0969">Cilium</keyword>
<reference evidence="2" key="1">
    <citation type="journal article" date="2014" name="Int. J. Syst. Evol. Microbiol.">
        <title>Complete genome of a new Firmicutes species belonging to the dominant human colonic microbiota ('Ruminococcus bicirculans') reveals two chromosomes and a selective capacity to utilize plant glucans.</title>
        <authorList>
            <consortium name="NISC Comparative Sequencing Program"/>
            <person name="Wegmann U."/>
            <person name="Louis P."/>
            <person name="Goesmann A."/>
            <person name="Henrissat B."/>
            <person name="Duncan S.H."/>
            <person name="Flint H.J."/>
        </authorList>
    </citation>
    <scope>NUCLEOTIDE SEQUENCE</scope>
    <source>
        <strain evidence="2">NBRC 109915</strain>
    </source>
</reference>
<proteinExistence type="predicted"/>
<dbReference type="Proteomes" id="UP001161388">
    <property type="component" value="Unassembled WGS sequence"/>
</dbReference>